<dbReference type="PANTHER" id="PTHR42716:SF2">
    <property type="entry name" value="L-ASPARTATE OXIDASE, CHLOROPLASTIC"/>
    <property type="match status" value="1"/>
</dbReference>
<comment type="pathway">
    <text evidence="2">Cofactor biosynthesis; NAD(+) biosynthesis; iminoaspartate from L-aspartate (oxidase route): step 1/1.</text>
</comment>
<dbReference type="Proteomes" id="UP000266841">
    <property type="component" value="Unassembled WGS sequence"/>
</dbReference>
<evidence type="ECO:0000256" key="4">
    <source>
        <dbReference type="ARBA" id="ARBA00012173"/>
    </source>
</evidence>
<comment type="similarity">
    <text evidence="3">Belongs to the FAD-dependent oxidoreductase 2 family. NadB subfamily.</text>
</comment>
<evidence type="ECO:0000313" key="13">
    <source>
        <dbReference type="Proteomes" id="UP000266841"/>
    </source>
</evidence>
<dbReference type="Pfam" id="PF00890">
    <property type="entry name" value="FAD_binding_2"/>
    <property type="match status" value="1"/>
</dbReference>
<dbReference type="InterPro" id="IPR037099">
    <property type="entry name" value="Fum_R/Succ_DH_flav-like_C_sf"/>
</dbReference>
<keyword evidence="13" id="KW-1185">Reference proteome</keyword>
<dbReference type="InterPro" id="IPR005288">
    <property type="entry name" value="NadB"/>
</dbReference>
<gene>
    <name evidence="12" type="ORF">THAOC_07523</name>
</gene>
<keyword evidence="6" id="KW-0662">Pyridine nucleotide biosynthesis</keyword>
<feature type="domain" description="FAD-dependent oxidoreductase 2 FAD-binding" evidence="11">
    <location>
        <begin position="95"/>
        <end position="578"/>
    </location>
</feature>
<dbReference type="EC" id="1.4.3.16" evidence="4"/>
<sequence>TLLVKRGRAFHLSDKPVKSDSELYNEAKRSVRSKQKGVFFGTSAATYLSRSSSRSLSTTAAAVASSSSLLQSSSSSGKKSLRLASGERCAPHERLLVLGSGVAGCAAALTAARHGVPVTVLHAGSVKEDCNSYWAQGGVIYRNYRLKEKDGSEKLVDTPLSLVNDIRIASGYRGALQRNTPLEECHYDASLLLNDPTSSKMGQICSTAGVNWNEDAAWKLALEGPTRVRQLLLGPQDDGAGHTSTGCVVPFDRTTLPTAGPDDDNDGMGKESPEDNTVLSLCLEASHAAPRIIHHADCTGRAITESITRAAAAHPLIEFRGDSIATDLISDEHSDGMVIGAKVLDKNTNKIEAAYAVHGVVLASGGLGGIYEHSTNPGGFNALGSSVALALRLEERLNSSLPGESGITSDLEYVQFHPTSLCLPNEARFLLTEALRGEGAILRDASGRAFASDYHPSAELAPRDIVARAVFTESQKAAADGSDGHNAFLDMTHRDASWLRDRFPTIHSHLSSRDSPMDFTKEKIPVIPAAHYTCGGVTSDLSGRVHGSGGQVHRNLYVAGEAARTGLHGGNRLASTSLLEGLVFGSSVGELVAGVVSDDDAMEKREELIQTMEGARYAIERRLAVEEQSYTSDGDARPVDEKVGDEASALLARLKSVMWDGVGVVRTPSGLADASSELAAMKDEAEFIWDRAGGDWRAAAVRDAARSGLAVAEAASANDVSGGAHYVLHEEVRSEPVSDAALVGAAGGGFGSEDDEEEEALVAAVVL</sequence>
<dbReference type="Gene3D" id="3.90.700.10">
    <property type="entry name" value="Succinate dehydrogenase/fumarate reductase flavoprotein, catalytic domain"/>
    <property type="match status" value="1"/>
</dbReference>
<keyword evidence="7" id="KW-0274">FAD</keyword>
<dbReference type="EMBL" id="AGNL01007685">
    <property type="protein sequence ID" value="EJK71073.1"/>
    <property type="molecule type" value="Genomic_DNA"/>
</dbReference>
<dbReference type="GO" id="GO:0009435">
    <property type="term" value="P:NAD+ biosynthetic process"/>
    <property type="evidence" value="ECO:0007669"/>
    <property type="project" value="UniProtKB-UniPathway"/>
</dbReference>
<proteinExistence type="inferred from homology"/>
<keyword evidence="5" id="KW-0285">Flavoprotein</keyword>
<evidence type="ECO:0000256" key="2">
    <source>
        <dbReference type="ARBA" id="ARBA00004950"/>
    </source>
</evidence>
<evidence type="ECO:0000256" key="10">
    <source>
        <dbReference type="SAM" id="MobiDB-lite"/>
    </source>
</evidence>
<evidence type="ECO:0000256" key="8">
    <source>
        <dbReference type="ARBA" id="ARBA00023002"/>
    </source>
</evidence>
<comment type="caution">
    <text evidence="12">The sequence shown here is derived from an EMBL/GenBank/DDBJ whole genome shotgun (WGS) entry which is preliminary data.</text>
</comment>
<name>K0SXB9_THAOC</name>
<dbReference type="PRINTS" id="PR00411">
    <property type="entry name" value="PNDRDTASEI"/>
</dbReference>
<accession>K0SXB9</accession>
<dbReference type="PANTHER" id="PTHR42716">
    <property type="entry name" value="L-ASPARTATE OXIDASE"/>
    <property type="match status" value="1"/>
</dbReference>
<protein>
    <recommendedName>
        <fullName evidence="4">L-aspartate oxidase</fullName>
        <ecNumber evidence="4">1.4.3.16</ecNumber>
    </recommendedName>
</protein>
<dbReference type="InterPro" id="IPR003953">
    <property type="entry name" value="FAD-dep_OxRdtase_2_FAD-bd"/>
</dbReference>
<dbReference type="OMA" id="ERCAPHE"/>
<dbReference type="SUPFAM" id="SSF51905">
    <property type="entry name" value="FAD/NAD(P)-binding domain"/>
    <property type="match status" value="1"/>
</dbReference>
<feature type="region of interest" description="Disordered" evidence="10">
    <location>
        <begin position="243"/>
        <end position="274"/>
    </location>
</feature>
<comment type="cofactor">
    <cofactor evidence="1">
        <name>FAD</name>
        <dbReference type="ChEBI" id="CHEBI:57692"/>
    </cofactor>
</comment>
<dbReference type="OrthoDB" id="71672at2759"/>
<reference evidence="12 13" key="1">
    <citation type="journal article" date="2012" name="Genome Biol.">
        <title>Genome and low-iron response of an oceanic diatom adapted to chronic iron limitation.</title>
        <authorList>
            <person name="Lommer M."/>
            <person name="Specht M."/>
            <person name="Roy A.S."/>
            <person name="Kraemer L."/>
            <person name="Andreson R."/>
            <person name="Gutowska M.A."/>
            <person name="Wolf J."/>
            <person name="Bergner S.V."/>
            <person name="Schilhabel M.B."/>
            <person name="Klostermeier U.C."/>
            <person name="Beiko R.G."/>
            <person name="Rosenstiel P."/>
            <person name="Hippler M."/>
            <person name="Laroche J."/>
        </authorList>
    </citation>
    <scope>NUCLEOTIDE SEQUENCE [LARGE SCALE GENOMIC DNA]</scope>
    <source>
        <strain evidence="12 13">CCMP1005</strain>
    </source>
</reference>
<evidence type="ECO:0000256" key="3">
    <source>
        <dbReference type="ARBA" id="ARBA00008562"/>
    </source>
</evidence>
<dbReference type="eggNOG" id="KOG2403">
    <property type="taxonomic scope" value="Eukaryota"/>
</dbReference>
<dbReference type="SUPFAM" id="SSF56425">
    <property type="entry name" value="Succinate dehydrogenase/fumarate reductase flavoprotein, catalytic domain"/>
    <property type="match status" value="1"/>
</dbReference>
<keyword evidence="8" id="KW-0560">Oxidoreductase</keyword>
<comment type="catalytic activity">
    <reaction evidence="9">
        <text>L-aspartate + O2 = iminosuccinate + H2O2</text>
        <dbReference type="Rhea" id="RHEA:25876"/>
        <dbReference type="ChEBI" id="CHEBI:15379"/>
        <dbReference type="ChEBI" id="CHEBI:16240"/>
        <dbReference type="ChEBI" id="CHEBI:29991"/>
        <dbReference type="ChEBI" id="CHEBI:77875"/>
        <dbReference type="EC" id="1.4.3.16"/>
    </reaction>
</comment>
<organism evidence="12 13">
    <name type="scientific">Thalassiosira oceanica</name>
    <name type="common">Marine diatom</name>
    <dbReference type="NCBI Taxonomy" id="159749"/>
    <lineage>
        <taxon>Eukaryota</taxon>
        <taxon>Sar</taxon>
        <taxon>Stramenopiles</taxon>
        <taxon>Ochrophyta</taxon>
        <taxon>Bacillariophyta</taxon>
        <taxon>Coscinodiscophyceae</taxon>
        <taxon>Thalassiosirophycidae</taxon>
        <taxon>Thalassiosirales</taxon>
        <taxon>Thalassiosiraceae</taxon>
        <taxon>Thalassiosira</taxon>
    </lineage>
</organism>
<feature type="non-terminal residue" evidence="12">
    <location>
        <position position="1"/>
    </location>
</feature>
<dbReference type="InterPro" id="IPR036188">
    <property type="entry name" value="FAD/NAD-bd_sf"/>
</dbReference>
<dbReference type="UniPathway" id="UPA00253">
    <property type="reaction ID" value="UER00326"/>
</dbReference>
<evidence type="ECO:0000256" key="6">
    <source>
        <dbReference type="ARBA" id="ARBA00022642"/>
    </source>
</evidence>
<dbReference type="FunFam" id="3.90.700.10:FF:000002">
    <property type="entry name" value="L-aspartate oxidase"/>
    <property type="match status" value="1"/>
</dbReference>
<dbReference type="InterPro" id="IPR027477">
    <property type="entry name" value="Succ_DH/fumarate_Rdtase_cat_sf"/>
</dbReference>
<dbReference type="GO" id="GO:0008734">
    <property type="term" value="F:L-aspartate oxidase activity"/>
    <property type="evidence" value="ECO:0007669"/>
    <property type="project" value="UniProtKB-EC"/>
</dbReference>
<evidence type="ECO:0000256" key="7">
    <source>
        <dbReference type="ARBA" id="ARBA00022827"/>
    </source>
</evidence>
<evidence type="ECO:0000259" key="11">
    <source>
        <dbReference type="Pfam" id="PF00890"/>
    </source>
</evidence>
<evidence type="ECO:0000256" key="5">
    <source>
        <dbReference type="ARBA" id="ARBA00022630"/>
    </source>
</evidence>
<evidence type="ECO:0000256" key="9">
    <source>
        <dbReference type="ARBA" id="ARBA00050942"/>
    </source>
</evidence>
<dbReference type="SUPFAM" id="SSF46977">
    <property type="entry name" value="Succinate dehydrogenase/fumarate reductase flavoprotein C-terminal domain"/>
    <property type="match status" value="1"/>
</dbReference>
<dbReference type="Gene3D" id="1.20.58.100">
    <property type="entry name" value="Fumarate reductase/succinate dehydrogenase flavoprotein-like, C-terminal domain"/>
    <property type="match status" value="1"/>
</dbReference>
<evidence type="ECO:0000313" key="12">
    <source>
        <dbReference type="EMBL" id="EJK71073.1"/>
    </source>
</evidence>
<evidence type="ECO:0000256" key="1">
    <source>
        <dbReference type="ARBA" id="ARBA00001974"/>
    </source>
</evidence>
<dbReference type="AlphaFoldDB" id="K0SXB9"/>
<dbReference type="Gene3D" id="3.50.50.60">
    <property type="entry name" value="FAD/NAD(P)-binding domain"/>
    <property type="match status" value="2"/>
</dbReference>